<feature type="transmembrane region" description="Helical" evidence="1">
    <location>
        <begin position="443"/>
        <end position="468"/>
    </location>
</feature>
<reference evidence="2" key="3">
    <citation type="submission" date="2022-01" db="UniProtKB">
        <authorList>
            <consortium name="EnsemblPlants"/>
        </authorList>
    </citation>
    <scope>IDENTIFICATION</scope>
    <source>
        <strain evidence="2">subsp. vulgare</strain>
    </source>
</reference>
<evidence type="ECO:0000313" key="2">
    <source>
        <dbReference type="EnsemblPlants" id="HORVU.MOREX.r3.1HG0001460.1"/>
    </source>
</evidence>
<keyword evidence="3" id="KW-1185">Reference proteome</keyword>
<evidence type="ECO:0000313" key="3">
    <source>
        <dbReference type="Proteomes" id="UP000011116"/>
    </source>
</evidence>
<dbReference type="Pfam" id="PF03140">
    <property type="entry name" value="DUF247"/>
    <property type="match status" value="1"/>
</dbReference>
<proteinExistence type="predicted"/>
<dbReference type="PANTHER" id="PTHR31170">
    <property type="entry name" value="BNAC04G53230D PROTEIN"/>
    <property type="match status" value="1"/>
</dbReference>
<dbReference type="Gramene" id="HORVU.MOREX.r3.1HG0001460.1">
    <property type="protein sequence ID" value="HORVU.MOREX.r3.1HG0001460.1"/>
    <property type="gene ID" value="HORVU.MOREX.r3.1HG0001460"/>
</dbReference>
<organism evidence="2 3">
    <name type="scientific">Hordeum vulgare subsp. vulgare</name>
    <name type="common">Domesticated barley</name>
    <dbReference type="NCBI Taxonomy" id="112509"/>
    <lineage>
        <taxon>Eukaryota</taxon>
        <taxon>Viridiplantae</taxon>
        <taxon>Streptophyta</taxon>
        <taxon>Embryophyta</taxon>
        <taxon>Tracheophyta</taxon>
        <taxon>Spermatophyta</taxon>
        <taxon>Magnoliopsida</taxon>
        <taxon>Liliopsida</taxon>
        <taxon>Poales</taxon>
        <taxon>Poaceae</taxon>
        <taxon>BOP clade</taxon>
        <taxon>Pooideae</taxon>
        <taxon>Triticodae</taxon>
        <taxon>Triticeae</taxon>
        <taxon>Hordeinae</taxon>
        <taxon>Hordeum</taxon>
    </lineage>
</organism>
<reference evidence="2" key="2">
    <citation type="submission" date="2020-10" db="EMBL/GenBank/DDBJ databases">
        <authorList>
            <person name="Scholz U."/>
            <person name="Mascher M."/>
            <person name="Fiebig A."/>
        </authorList>
    </citation>
    <scope>NUCLEOTIDE SEQUENCE [LARGE SCALE GENOMIC DNA]</scope>
    <source>
        <strain evidence="2">cv. Morex</strain>
    </source>
</reference>
<accession>A0A8I6WY50</accession>
<keyword evidence="1" id="KW-0812">Transmembrane</keyword>
<protein>
    <submittedName>
        <fullName evidence="2">Uncharacterized protein</fullName>
    </submittedName>
</protein>
<dbReference type="AlphaFoldDB" id="A0A8I6WY50"/>
<keyword evidence="1" id="KW-0472">Membrane</keyword>
<dbReference type="InterPro" id="IPR004158">
    <property type="entry name" value="DUF247_pln"/>
</dbReference>
<name>A0A8I6WY50_HORVV</name>
<dbReference type="Gramene" id="HORVU.MOREX.r2.1HG0001390.1">
    <property type="protein sequence ID" value="HORVU.MOREX.r2.1HG0001390.1"/>
    <property type="gene ID" value="HORVU.MOREX.r2.1HG0001390"/>
</dbReference>
<dbReference type="Proteomes" id="UP000011116">
    <property type="component" value="Chromosome 1H"/>
</dbReference>
<reference evidence="3" key="1">
    <citation type="journal article" date="2012" name="Nature">
        <title>A physical, genetic and functional sequence assembly of the barley genome.</title>
        <authorList>
            <consortium name="The International Barley Genome Sequencing Consortium"/>
            <person name="Mayer K.F."/>
            <person name="Waugh R."/>
            <person name="Brown J.W."/>
            <person name="Schulman A."/>
            <person name="Langridge P."/>
            <person name="Platzer M."/>
            <person name="Fincher G.B."/>
            <person name="Muehlbauer G.J."/>
            <person name="Sato K."/>
            <person name="Close T.J."/>
            <person name="Wise R.P."/>
            <person name="Stein N."/>
        </authorList>
    </citation>
    <scope>NUCLEOTIDE SEQUENCE [LARGE SCALE GENOMIC DNA]</scope>
    <source>
        <strain evidence="3">cv. Morex</strain>
    </source>
</reference>
<dbReference type="EnsemblPlants" id="HORVU.MOREX.r3.1HG0001460.1">
    <property type="protein sequence ID" value="HORVU.MOREX.r3.1HG0001460.1"/>
    <property type="gene ID" value="HORVU.MOREX.r3.1HG0001460"/>
</dbReference>
<keyword evidence="1" id="KW-1133">Transmembrane helix</keyword>
<sequence>MAQSTEMEAWKVETSREDSSTKIVTIQVDSSQPYQQGKVGETGESPGNTAKLYTRVWNLDSDLEAGKKMLAKQIGTNTIVSIHNAPKVRQQLRSADEDSYTPHSVPIGPYHRTHPSPWIVKEKLRYVGFMQSLSERYKGGGLNGLVEELEPEAREWYGDGVAHMTPEELARMLLHDGCYLLGWLGNYPDAPQTSCHDHNTVFRDILYLIENQMPFFVLERIHARATGGSRCLLRYMATYIQSLLQAQLYISAGKQKLMEQPCHLLHLVHAYLRQANLLPSTDPEPPRHTGRWRRATDYRLCANLKFMPRDFADEVTSILDVRLEGGTLWIPRLQVCRDTLTLLRNLMALEEQMPKRPVTAYCIFMSQVACTVEDVRLLVDAKILQHFEGSDDIAAQGFADLCNGVVMDVHNIDRNYLKPIWHDLEKRHKSRPHNFWGQRSQRLAITLAFLVVLVLLACVVTQTCYVVIGSRQNPKH</sequence>
<evidence type="ECO:0000256" key="1">
    <source>
        <dbReference type="SAM" id="Phobius"/>
    </source>
</evidence>
<dbReference type="PANTHER" id="PTHR31170:SF18">
    <property type="entry name" value="(WILD MALAYSIAN BANANA) HYPOTHETICAL PROTEIN"/>
    <property type="match status" value="1"/>
</dbReference>